<dbReference type="AlphaFoldDB" id="A0A7I8LJP2"/>
<keyword evidence="2" id="KW-1185">Reference proteome</keyword>
<sequence length="24" mass="2809">MVPSVWLLALIRNYVSPHYRPSPL</sequence>
<name>A0A7I8LJP2_SPIIN</name>
<dbReference type="Proteomes" id="UP000663760">
    <property type="component" value="Chromosome 17"/>
</dbReference>
<proteinExistence type="predicted"/>
<protein>
    <submittedName>
        <fullName evidence="1">Uncharacterized protein</fullName>
    </submittedName>
</protein>
<reference evidence="1" key="1">
    <citation type="submission" date="2020-02" db="EMBL/GenBank/DDBJ databases">
        <authorList>
            <person name="Scholz U."/>
            <person name="Mascher M."/>
            <person name="Fiebig A."/>
        </authorList>
    </citation>
    <scope>NUCLEOTIDE SEQUENCE</scope>
</reference>
<gene>
    <name evidence="1" type="ORF">SI8410_17020959</name>
</gene>
<dbReference type="EMBL" id="LR746280">
    <property type="protein sequence ID" value="CAA7410281.1"/>
    <property type="molecule type" value="Genomic_DNA"/>
</dbReference>
<evidence type="ECO:0000313" key="2">
    <source>
        <dbReference type="Proteomes" id="UP000663760"/>
    </source>
</evidence>
<organism evidence="1 2">
    <name type="scientific">Spirodela intermedia</name>
    <name type="common">Intermediate duckweed</name>
    <dbReference type="NCBI Taxonomy" id="51605"/>
    <lineage>
        <taxon>Eukaryota</taxon>
        <taxon>Viridiplantae</taxon>
        <taxon>Streptophyta</taxon>
        <taxon>Embryophyta</taxon>
        <taxon>Tracheophyta</taxon>
        <taxon>Spermatophyta</taxon>
        <taxon>Magnoliopsida</taxon>
        <taxon>Liliopsida</taxon>
        <taxon>Araceae</taxon>
        <taxon>Lemnoideae</taxon>
        <taxon>Spirodela</taxon>
    </lineage>
</organism>
<accession>A0A7I8LJP2</accession>
<evidence type="ECO:0000313" key="1">
    <source>
        <dbReference type="EMBL" id="CAA7410281.1"/>
    </source>
</evidence>